<dbReference type="NCBIfam" id="NF033516">
    <property type="entry name" value="transpos_IS3"/>
    <property type="match status" value="1"/>
</dbReference>
<dbReference type="Pfam" id="PF00665">
    <property type="entry name" value="rve"/>
    <property type="match status" value="1"/>
</dbReference>
<keyword evidence="5" id="KW-1185">Reference proteome</keyword>
<dbReference type="Pfam" id="PF13333">
    <property type="entry name" value="rve_2"/>
    <property type="match status" value="1"/>
</dbReference>
<sequence length="348" mass="39815">MVREVRSRTPGVRRRRHISTASGREQTAAEAASRSRNGKSVVKKSNGVLCEGVAVKYAWIKQHRDLFPVIVMCRVLGVSKSGFYKWLKAVPSPRAQRSERIRKTVQEIHEQSNEIYGSYKIAEAMQADDNLETACRNTVALAMREIGLKSKVSKKFKPTTTVVDPDKRPAANLLNQDFSADAPNRKWVTDITYLPTQNGWVYLAVVLDLFSRKVVGWSMADSLATPLVSTALKNAIESRRPETQRLLHHSDRGCQYTSDLYQTTLKTLGITCSMSRTGCCYDNAVMERFFWSLKHEWTKHEKYADLTEARLSVFRYIETFYNSKRLHQTLNYQCPDQFERIYAQQLAA</sequence>
<dbReference type="InterPro" id="IPR001584">
    <property type="entry name" value="Integrase_cat-core"/>
</dbReference>
<evidence type="ECO:0000259" key="2">
    <source>
        <dbReference type="PROSITE" id="PS50994"/>
    </source>
</evidence>
<dbReference type="InterPro" id="IPR050900">
    <property type="entry name" value="Transposase_IS3/IS150/IS904"/>
</dbReference>
<dbReference type="InterPro" id="IPR048020">
    <property type="entry name" value="Transpos_IS3"/>
</dbReference>
<dbReference type="Gene3D" id="3.30.420.10">
    <property type="entry name" value="Ribonuclease H-like superfamily/Ribonuclease H"/>
    <property type="match status" value="1"/>
</dbReference>
<dbReference type="EMBL" id="CP043930">
    <property type="protein sequence ID" value="QGQ23962.1"/>
    <property type="molecule type" value="Genomic_DNA"/>
</dbReference>
<dbReference type="EMBL" id="CP043930">
    <property type="protein sequence ID" value="QGQ24781.1"/>
    <property type="molecule type" value="Genomic_DNA"/>
</dbReference>
<dbReference type="Pfam" id="PF13276">
    <property type="entry name" value="HTH_21"/>
    <property type="match status" value="1"/>
</dbReference>
<dbReference type="KEGG" id="gim:F1728_15290"/>
<dbReference type="GO" id="GO:0015074">
    <property type="term" value="P:DNA integration"/>
    <property type="evidence" value="ECO:0007669"/>
    <property type="project" value="InterPro"/>
</dbReference>
<evidence type="ECO:0000256" key="1">
    <source>
        <dbReference type="SAM" id="MobiDB-lite"/>
    </source>
</evidence>
<dbReference type="SUPFAM" id="SSF53098">
    <property type="entry name" value="Ribonuclease H-like"/>
    <property type="match status" value="1"/>
</dbReference>
<dbReference type="GO" id="GO:0003676">
    <property type="term" value="F:nucleic acid binding"/>
    <property type="evidence" value="ECO:0007669"/>
    <property type="project" value="InterPro"/>
</dbReference>
<dbReference type="KEGG" id="gim:F1728_19750"/>
<evidence type="ECO:0000313" key="3">
    <source>
        <dbReference type="EMBL" id="QGQ23962.1"/>
    </source>
</evidence>
<dbReference type="InterPro" id="IPR012337">
    <property type="entry name" value="RNaseH-like_sf"/>
</dbReference>
<proteinExistence type="predicted"/>
<dbReference type="InterPro" id="IPR036397">
    <property type="entry name" value="RNaseH_sf"/>
</dbReference>
<organism evidence="4 5">
    <name type="scientific">Gimesia benthica</name>
    <dbReference type="NCBI Taxonomy" id="2608982"/>
    <lineage>
        <taxon>Bacteria</taxon>
        <taxon>Pseudomonadati</taxon>
        <taxon>Planctomycetota</taxon>
        <taxon>Planctomycetia</taxon>
        <taxon>Planctomycetales</taxon>
        <taxon>Planctomycetaceae</taxon>
        <taxon>Gimesia</taxon>
    </lineage>
</organism>
<evidence type="ECO:0000313" key="5">
    <source>
        <dbReference type="Proteomes" id="UP000427281"/>
    </source>
</evidence>
<feature type="region of interest" description="Disordered" evidence="1">
    <location>
        <begin position="1"/>
        <end position="37"/>
    </location>
</feature>
<dbReference type="PANTHER" id="PTHR46889:SF4">
    <property type="entry name" value="TRANSPOSASE INSO FOR INSERTION SEQUENCE ELEMENT IS911B-RELATED"/>
    <property type="match status" value="1"/>
</dbReference>
<dbReference type="PROSITE" id="PS50994">
    <property type="entry name" value="INTEGRASE"/>
    <property type="match status" value="1"/>
</dbReference>
<feature type="domain" description="Integrase catalytic" evidence="2">
    <location>
        <begin position="179"/>
        <end position="343"/>
    </location>
</feature>
<dbReference type="RefSeq" id="WP_155364858.1">
    <property type="nucleotide sequence ID" value="NZ_CP043930.1"/>
</dbReference>
<evidence type="ECO:0000313" key="4">
    <source>
        <dbReference type="EMBL" id="QGQ24781.1"/>
    </source>
</evidence>
<dbReference type="AlphaFoldDB" id="A0A6I6AI75"/>
<protein>
    <submittedName>
        <fullName evidence="4">IS3 family transposase</fullName>
    </submittedName>
</protein>
<dbReference type="InterPro" id="IPR025948">
    <property type="entry name" value="HTH-like_dom"/>
</dbReference>
<gene>
    <name evidence="3" type="ORF">F1728_15290</name>
    <name evidence="4" type="ORF">F1728_19750</name>
</gene>
<dbReference type="PANTHER" id="PTHR46889">
    <property type="entry name" value="TRANSPOSASE INSF FOR INSERTION SEQUENCE IS3B-RELATED"/>
    <property type="match status" value="1"/>
</dbReference>
<accession>A0A6I6AI75</accession>
<name>A0A6I6AI75_9PLAN</name>
<reference evidence="4 5" key="1">
    <citation type="submission" date="2019-09" db="EMBL/GenBank/DDBJ databases">
        <title>Gimesia benthica sp. nov., a novel bacterium isolated from deep-sea water of the Northwest Indian Ocean.</title>
        <authorList>
            <person name="Dai X."/>
        </authorList>
    </citation>
    <scope>NUCLEOTIDE SEQUENCE [LARGE SCALE GENOMIC DNA]</scope>
    <source>
        <strain evidence="4 5">E7</strain>
    </source>
</reference>
<dbReference type="Proteomes" id="UP000427281">
    <property type="component" value="Chromosome"/>
</dbReference>